<dbReference type="Proteomes" id="UP000640274">
    <property type="component" value="Unassembled WGS sequence"/>
</dbReference>
<proteinExistence type="predicted"/>
<comment type="caution">
    <text evidence="1">The sequence shown here is derived from an EMBL/GenBank/DDBJ whole genome shotgun (WGS) entry which is preliminary data.</text>
</comment>
<sequence>MANYICPVCGFDCLEDEPYINDGDAGAGSFEICPCCKFQFGYDQRSKIPEYRENWIAKGAKWFDKDEKPDNWSSKDQLRRINIKLN</sequence>
<gene>
    <name evidence="1" type="ORF">JFN88_16310</name>
</gene>
<dbReference type="EMBL" id="JAELUP010000095">
    <property type="protein sequence ID" value="MBJ6362782.1"/>
    <property type="molecule type" value="Genomic_DNA"/>
</dbReference>
<accession>A0A934J993</accession>
<evidence type="ECO:0000313" key="1">
    <source>
        <dbReference type="EMBL" id="MBJ6362782.1"/>
    </source>
</evidence>
<organism evidence="1 2">
    <name type="scientific">Paenibacillus roseus</name>
    <dbReference type="NCBI Taxonomy" id="2798579"/>
    <lineage>
        <taxon>Bacteria</taxon>
        <taxon>Bacillati</taxon>
        <taxon>Bacillota</taxon>
        <taxon>Bacilli</taxon>
        <taxon>Bacillales</taxon>
        <taxon>Paenibacillaceae</taxon>
        <taxon>Paenibacillus</taxon>
    </lineage>
</organism>
<dbReference type="AlphaFoldDB" id="A0A934J993"/>
<evidence type="ECO:0000313" key="2">
    <source>
        <dbReference type="Proteomes" id="UP000640274"/>
    </source>
</evidence>
<protein>
    <submittedName>
        <fullName evidence="1">Uncharacterized protein</fullName>
    </submittedName>
</protein>
<reference evidence="1" key="1">
    <citation type="submission" date="2020-12" db="EMBL/GenBank/DDBJ databases">
        <authorList>
            <person name="Huq M.A."/>
        </authorList>
    </citation>
    <scope>NUCLEOTIDE SEQUENCE</scope>
    <source>
        <strain evidence="1">MAHUQ-46</strain>
    </source>
</reference>
<name>A0A934J993_9BACL</name>
<keyword evidence="2" id="KW-1185">Reference proteome</keyword>
<dbReference type="RefSeq" id="WP_199020327.1">
    <property type="nucleotide sequence ID" value="NZ_JAELUP010000095.1"/>
</dbReference>